<keyword evidence="1" id="KW-0812">Transmembrane</keyword>
<dbReference type="EMBL" id="LBPY01000009">
    <property type="protein sequence ID" value="KKP66299.1"/>
    <property type="molecule type" value="Genomic_DNA"/>
</dbReference>
<feature type="transmembrane region" description="Helical" evidence="1">
    <location>
        <begin position="12"/>
        <end position="34"/>
    </location>
</feature>
<keyword evidence="1" id="KW-0472">Membrane</keyword>
<feature type="transmembrane region" description="Helical" evidence="1">
    <location>
        <begin position="167"/>
        <end position="186"/>
    </location>
</feature>
<feature type="transmembrane region" description="Helical" evidence="1">
    <location>
        <begin position="46"/>
        <end position="63"/>
    </location>
</feature>
<proteinExistence type="predicted"/>
<reference evidence="2 3" key="1">
    <citation type="journal article" date="2015" name="Nature">
        <title>rRNA introns, odd ribosomes, and small enigmatic genomes across a large radiation of phyla.</title>
        <authorList>
            <person name="Brown C.T."/>
            <person name="Hug L.A."/>
            <person name="Thomas B.C."/>
            <person name="Sharon I."/>
            <person name="Castelle C.J."/>
            <person name="Singh A."/>
            <person name="Wilkins M.J."/>
            <person name="Williams K.H."/>
            <person name="Banfield J.F."/>
        </authorList>
    </citation>
    <scope>NUCLEOTIDE SEQUENCE [LARGE SCALE GENOMIC DNA]</scope>
</reference>
<gene>
    <name evidence="2" type="ORF">UR64_C0009G0002</name>
</gene>
<dbReference type="AlphaFoldDB" id="A0A0G0BAB6"/>
<dbReference type="Proteomes" id="UP000034952">
    <property type="component" value="Unassembled WGS sequence"/>
</dbReference>
<evidence type="ECO:0000313" key="3">
    <source>
        <dbReference type="Proteomes" id="UP000034952"/>
    </source>
</evidence>
<comment type="caution">
    <text evidence="2">The sequence shown here is derived from an EMBL/GenBank/DDBJ whole genome shotgun (WGS) entry which is preliminary data.</text>
</comment>
<sequence length="187" mass="22061">MNTLYKSSAFMTYLQYVISPVILGLCLYGFYYFFTTGNTVESIPVYYLPIMVWVSIVVIINIIKLRYIEVIANNILIKSISGERVLDYKDIEWINQNIFGSNWYILSIKYKDIKTGQSKSIFVFPEMYSIRERITMFGELNITKYIREQIIKANPSYNIENEPSRWYLVKWVFLSVIPFLLASFLLV</sequence>
<protein>
    <recommendedName>
        <fullName evidence="4">DUF304 domain-containing protein</fullName>
    </recommendedName>
</protein>
<evidence type="ECO:0000256" key="1">
    <source>
        <dbReference type="SAM" id="Phobius"/>
    </source>
</evidence>
<evidence type="ECO:0008006" key="4">
    <source>
        <dbReference type="Google" id="ProtNLM"/>
    </source>
</evidence>
<evidence type="ECO:0000313" key="2">
    <source>
        <dbReference type="EMBL" id="KKP66299.1"/>
    </source>
</evidence>
<accession>A0A0G0BAB6</accession>
<name>A0A0G0BAB6_9BACT</name>
<organism evidence="2 3">
    <name type="scientific">Candidatus Nomurabacteria bacterium GW2011_GWE1_35_16</name>
    <dbReference type="NCBI Taxonomy" id="1618761"/>
    <lineage>
        <taxon>Bacteria</taxon>
        <taxon>Candidatus Nomuraibacteriota</taxon>
    </lineage>
</organism>
<keyword evidence="1" id="KW-1133">Transmembrane helix</keyword>